<evidence type="ECO:0000313" key="3">
    <source>
        <dbReference type="Proteomes" id="UP000321034"/>
    </source>
</evidence>
<dbReference type="InterPro" id="IPR010982">
    <property type="entry name" value="Lambda_DNA-bd_dom_sf"/>
</dbReference>
<name>A0A5C8HWY6_9MICO</name>
<evidence type="ECO:0000256" key="1">
    <source>
        <dbReference type="SAM" id="MobiDB-lite"/>
    </source>
</evidence>
<keyword evidence="3" id="KW-1185">Reference proteome</keyword>
<accession>A0A5C8HWY6</accession>
<dbReference type="SUPFAM" id="SSF47413">
    <property type="entry name" value="lambda repressor-like DNA-binding domains"/>
    <property type="match status" value="1"/>
</dbReference>
<dbReference type="RefSeq" id="WP_147894848.1">
    <property type="nucleotide sequence ID" value="NZ_BAAANR010000001.1"/>
</dbReference>
<comment type="caution">
    <text evidence="2">The sequence shown here is derived from an EMBL/GenBank/DDBJ whole genome shotgun (WGS) entry which is preliminary data.</text>
</comment>
<gene>
    <name evidence="2" type="ORF">FVP77_12100</name>
</gene>
<reference evidence="2 3" key="1">
    <citation type="submission" date="2019-08" db="EMBL/GenBank/DDBJ databases">
        <authorList>
            <person name="Dong K."/>
        </authorList>
    </citation>
    <scope>NUCLEOTIDE SEQUENCE [LARGE SCALE GENOMIC DNA]</scope>
    <source>
        <strain evidence="2 3">JCM14558</strain>
    </source>
</reference>
<dbReference type="GO" id="GO:0003677">
    <property type="term" value="F:DNA binding"/>
    <property type="evidence" value="ECO:0007669"/>
    <property type="project" value="InterPro"/>
</dbReference>
<dbReference type="OrthoDB" id="4408411at2"/>
<dbReference type="Proteomes" id="UP000321034">
    <property type="component" value="Unassembled WGS sequence"/>
</dbReference>
<dbReference type="AlphaFoldDB" id="A0A5C8HWY6"/>
<dbReference type="EMBL" id="VRSV01000002">
    <property type="protein sequence ID" value="TXK09645.1"/>
    <property type="molecule type" value="Genomic_DNA"/>
</dbReference>
<sequence length="90" mass="9559">MARQSRPSPAELAPGWPDHPSPDLAAEAARQFVVRLKSAMGTQSVRSVAALAELDEKTVREVVAGASFPDLRTVARLESALGTPLHVSDI</sequence>
<evidence type="ECO:0000313" key="2">
    <source>
        <dbReference type="EMBL" id="TXK09645.1"/>
    </source>
</evidence>
<organism evidence="2 3">
    <name type="scientific">Microbacterium hatanonis</name>
    <dbReference type="NCBI Taxonomy" id="404366"/>
    <lineage>
        <taxon>Bacteria</taxon>
        <taxon>Bacillati</taxon>
        <taxon>Actinomycetota</taxon>
        <taxon>Actinomycetes</taxon>
        <taxon>Micrococcales</taxon>
        <taxon>Microbacteriaceae</taxon>
        <taxon>Microbacterium</taxon>
    </lineage>
</organism>
<evidence type="ECO:0008006" key="4">
    <source>
        <dbReference type="Google" id="ProtNLM"/>
    </source>
</evidence>
<protein>
    <recommendedName>
        <fullName evidence="4">Helix-turn-helix transcriptional regulator</fullName>
    </recommendedName>
</protein>
<feature type="region of interest" description="Disordered" evidence="1">
    <location>
        <begin position="1"/>
        <end position="23"/>
    </location>
</feature>
<proteinExistence type="predicted"/>